<accession>A0ABD0ZK20</accession>
<protein>
    <recommendedName>
        <fullName evidence="1">Transposase Helix-turn-helix domain-containing protein</fullName>
    </recommendedName>
</protein>
<dbReference type="Proteomes" id="UP001558652">
    <property type="component" value="Unassembled WGS sequence"/>
</dbReference>
<evidence type="ECO:0000259" key="1">
    <source>
        <dbReference type="Pfam" id="PF13613"/>
    </source>
</evidence>
<proteinExistence type="predicted"/>
<keyword evidence="3" id="KW-1185">Reference proteome</keyword>
<reference evidence="2 3" key="1">
    <citation type="submission" date="2024-07" db="EMBL/GenBank/DDBJ databases">
        <title>Chromosome-level genome assembly of the water stick insect Ranatra chinensis (Heteroptera: Nepidae).</title>
        <authorList>
            <person name="Liu X."/>
        </authorList>
    </citation>
    <scope>NUCLEOTIDE SEQUENCE [LARGE SCALE GENOMIC DNA]</scope>
    <source>
        <strain evidence="2">Cailab_2021Rc</strain>
        <tissue evidence="2">Muscle</tissue>
    </source>
</reference>
<sequence length="549" mass="61993">MWNNMSRQRKQTLSIRDYNDLEIVDMSQEQVNPVLQPSTPIKTSEYSPVIQKTPENKHDPFMHQIVGDSPTGLSLETSLGGYTGGAVSPIDMSTEELVNSHFTTFMDVLPDDDPWGLAGLDRSPSADSHSDNIARELFQDLKHTSTPKGVRTSVSLSLDSGIQLSNLSLPSRKRIKFNKEIEPPTSGRVLHDITGNNSALHKSVDSFTNISVDSDSSCTDCGSENKADQDRIKRVSIIRRNLVKKSVKSPLSLLNFDTSLEVPLESGMNHSVTLQQKKVLYYTGIKDYNKAVSLLMSCALSTEGLTSSQVVLMTLMRLRLNLEWQDLSFRFNAREDTVIRLFEKTLDSLASTLADNIPWKGWQNDQRLKNDTRPRLIYIHPVYFKSDSLQKILVCVSSGRVPVVYISKACSSEQKVFDVVISKFGCHLATDDVLCSCEHGKDDIVCFKVERSSPEHPICLSYKDSNMFWRLDAIFSLELLRVISTTGSMGHYYPQSLKLKKASKRRIMFYQNKKKGTTEVGVLYPQSLKLKMASKRRNMFYENKKQETT</sequence>
<dbReference type="PANTHER" id="PTHR23080">
    <property type="entry name" value="THAP DOMAIN PROTEIN"/>
    <property type="match status" value="1"/>
</dbReference>
<evidence type="ECO:0000313" key="3">
    <source>
        <dbReference type="Proteomes" id="UP001558652"/>
    </source>
</evidence>
<organism evidence="2 3">
    <name type="scientific">Ranatra chinensis</name>
    <dbReference type="NCBI Taxonomy" id="642074"/>
    <lineage>
        <taxon>Eukaryota</taxon>
        <taxon>Metazoa</taxon>
        <taxon>Ecdysozoa</taxon>
        <taxon>Arthropoda</taxon>
        <taxon>Hexapoda</taxon>
        <taxon>Insecta</taxon>
        <taxon>Pterygota</taxon>
        <taxon>Neoptera</taxon>
        <taxon>Paraneoptera</taxon>
        <taxon>Hemiptera</taxon>
        <taxon>Heteroptera</taxon>
        <taxon>Panheteroptera</taxon>
        <taxon>Nepomorpha</taxon>
        <taxon>Nepidae</taxon>
        <taxon>Ranatrinae</taxon>
        <taxon>Ranatra</taxon>
    </lineage>
</organism>
<feature type="domain" description="Transposase Helix-turn-helix" evidence="1">
    <location>
        <begin position="305"/>
        <end position="353"/>
    </location>
</feature>
<dbReference type="AlphaFoldDB" id="A0ABD0ZK20"/>
<dbReference type="Pfam" id="PF13613">
    <property type="entry name" value="HTH_Tnp_4"/>
    <property type="match status" value="1"/>
</dbReference>
<dbReference type="EMBL" id="JBFDAA010000001">
    <property type="protein sequence ID" value="KAL1140399.1"/>
    <property type="molecule type" value="Genomic_DNA"/>
</dbReference>
<gene>
    <name evidence="2" type="ORF">AAG570_000331</name>
</gene>
<name>A0ABD0ZK20_9HEMI</name>
<comment type="caution">
    <text evidence="2">The sequence shown here is derived from an EMBL/GenBank/DDBJ whole genome shotgun (WGS) entry which is preliminary data.</text>
</comment>
<evidence type="ECO:0000313" key="2">
    <source>
        <dbReference type="EMBL" id="KAL1140399.1"/>
    </source>
</evidence>
<dbReference type="InterPro" id="IPR027805">
    <property type="entry name" value="Transposase_HTH_dom"/>
</dbReference>